<name>A0A5C4U159_9CORY</name>
<sequence>MPTEQPISAAIPRRLNPLARSLREGHEFSVTEQHTELVAAVRELAQVLNAGPRSATISSFLAHERKSSCSHGEAAG</sequence>
<accession>A0A5C4U159</accession>
<organism evidence="1 2">
    <name type="scientific">Corynebacterium tapiri</name>
    <dbReference type="NCBI Taxonomy" id="1448266"/>
    <lineage>
        <taxon>Bacteria</taxon>
        <taxon>Bacillati</taxon>
        <taxon>Actinomycetota</taxon>
        <taxon>Actinomycetes</taxon>
        <taxon>Mycobacteriales</taxon>
        <taxon>Corynebacteriaceae</taxon>
        <taxon>Corynebacterium</taxon>
    </lineage>
</organism>
<dbReference type="EMBL" id="VDHJ01000029">
    <property type="protein sequence ID" value="TNL94144.1"/>
    <property type="molecule type" value="Genomic_DNA"/>
</dbReference>
<gene>
    <name evidence="1" type="ORF">FHE74_10555</name>
</gene>
<comment type="caution">
    <text evidence="1">The sequence shown here is derived from an EMBL/GenBank/DDBJ whole genome shotgun (WGS) entry which is preliminary data.</text>
</comment>
<evidence type="ECO:0000313" key="2">
    <source>
        <dbReference type="Proteomes" id="UP000312032"/>
    </source>
</evidence>
<evidence type="ECO:0000313" key="1">
    <source>
        <dbReference type="EMBL" id="TNL94144.1"/>
    </source>
</evidence>
<proteinExistence type="predicted"/>
<protein>
    <submittedName>
        <fullName evidence="1">Uncharacterized protein</fullName>
    </submittedName>
</protein>
<keyword evidence="2" id="KW-1185">Reference proteome</keyword>
<dbReference type="Proteomes" id="UP000312032">
    <property type="component" value="Unassembled WGS sequence"/>
</dbReference>
<dbReference type="AlphaFoldDB" id="A0A5C4U159"/>
<reference evidence="1 2" key="1">
    <citation type="submission" date="2019-06" db="EMBL/GenBank/DDBJ databases">
        <authorList>
            <person name="Li J."/>
        </authorList>
    </citation>
    <scope>NUCLEOTIDE SEQUENCE [LARGE SCALE GENOMIC DNA]</scope>
    <source>
        <strain evidence="1 2">LMG 28165</strain>
    </source>
</reference>